<name>B5Y9N9_COPPD</name>
<dbReference type="eggNOG" id="COG0366">
    <property type="taxonomic scope" value="Bacteria"/>
</dbReference>
<dbReference type="AlphaFoldDB" id="B5Y9N9"/>
<dbReference type="Proteomes" id="UP000001732">
    <property type="component" value="Chromosome"/>
</dbReference>
<dbReference type="InterPro" id="IPR017853">
    <property type="entry name" value="GH"/>
</dbReference>
<sequence length="582" mass="67029">MPCGYKGRVCFDGVRFKVDPYEFFEEMLNDLDAYSFSVKSDSIYVAFPRTTSAYNHKGFGLFEPEDPLGYRESGTFLKMMAVALHAKRMHFDTMYLLPVSMHSDRFKKGTVGSPYAVSDPLRIADYLADPLLDLSAEELFGAFVEFCHRIGMKVILDFVPRTGARDSDLILEHPEWFYWVDVASVGKYAPPKAPELGFRQLSDEDMAYLYQRQDVRNFLSCFRWSPSYTEPEKWDNFVKANRGKDFLPELVKTFGVITPPGFSDWLNDPQPTWDDVTFYRLFLDHPDVAKPFVGDDQPPYVLFDVIKASRFPGSKPNGELWDYLSGIIAYYIERFDIDGARIDMGHALPKELEQRMMEKALKMKADFMLIAEELNPEGDVRAKESNYGAIIGNSWWMLPRREKIVELFTDSTRRVLPLWAAVETPDTPRIFGRLPYHEALQRLVMSAFLPNSYFVVNAGLELLEKQPMNLGLDATFDDKWVLPRDDEFYGKLSFFDHYALHWDSEKDLTYIIGKLNRLRVTHYDAMAKICSNEPLMVKHKGAMFVWNNTEKPISYTEAPLLCVGTAVLDTLQTDGVALFKHE</sequence>
<gene>
    <name evidence="1" type="ordered locus">COPRO5265_1178</name>
</gene>
<reference evidence="2" key="1">
    <citation type="submission" date="2008-08" db="EMBL/GenBank/DDBJ databases">
        <title>The complete genome sequence of Coprothermobacter proteolyticus strain ATCC 5245 / DSM 5265 / BT.</title>
        <authorList>
            <person name="Dodson R.J."/>
            <person name="Durkin A.S."/>
            <person name="Wu M."/>
            <person name="Eisen J."/>
            <person name="Sutton G."/>
        </authorList>
    </citation>
    <scope>NUCLEOTIDE SEQUENCE [LARGE SCALE GENOMIC DNA]</scope>
    <source>
        <strain evidence="2">ATCC 35245 / DSM 5265 / OCM 4 / BT</strain>
    </source>
</reference>
<evidence type="ECO:0000313" key="2">
    <source>
        <dbReference type="Proteomes" id="UP000001732"/>
    </source>
</evidence>
<reference evidence="1 2" key="2">
    <citation type="journal article" date="2014" name="Genome Announc.">
        <title>Complete Genome Sequence of Coprothermobacter proteolyticus DSM 5265.</title>
        <authorList>
            <person name="Alexiev A."/>
            <person name="Coil D.A."/>
            <person name="Badger J.H."/>
            <person name="Enticknap J."/>
            <person name="Ward N."/>
            <person name="Robb F.T."/>
            <person name="Eisen J.A."/>
        </authorList>
    </citation>
    <scope>NUCLEOTIDE SEQUENCE [LARGE SCALE GENOMIC DNA]</scope>
    <source>
        <strain evidence="2">ATCC 35245 / DSM 5265 / OCM 4 / BT</strain>
    </source>
</reference>
<dbReference type="STRING" id="309798.COPRO5265_1178"/>
<dbReference type="GO" id="GO:0016740">
    <property type="term" value="F:transferase activity"/>
    <property type="evidence" value="ECO:0007669"/>
    <property type="project" value="UniProtKB-KW"/>
</dbReference>
<dbReference type="PANTHER" id="PTHR10357">
    <property type="entry name" value="ALPHA-AMYLASE FAMILY MEMBER"/>
    <property type="match status" value="1"/>
</dbReference>
<dbReference type="SUPFAM" id="SSF51445">
    <property type="entry name" value="(Trans)glycosidases"/>
    <property type="match status" value="1"/>
</dbReference>
<dbReference type="EMBL" id="CP001145">
    <property type="protein sequence ID" value="ACI17864.1"/>
    <property type="molecule type" value="Genomic_DNA"/>
</dbReference>
<dbReference type="CDD" id="cd11335">
    <property type="entry name" value="AmyAc_MTase_N"/>
    <property type="match status" value="1"/>
</dbReference>
<keyword evidence="1" id="KW-0808">Transferase</keyword>
<accession>B5Y9N9</accession>
<dbReference type="GO" id="GO:0004556">
    <property type="term" value="F:alpha-amylase activity"/>
    <property type="evidence" value="ECO:0007669"/>
    <property type="project" value="TreeGrafter"/>
</dbReference>
<dbReference type="KEGG" id="cpo:COPRO5265_1178"/>
<keyword evidence="2" id="KW-1185">Reference proteome</keyword>
<dbReference type="GO" id="GO:0009313">
    <property type="term" value="P:oligosaccharide catabolic process"/>
    <property type="evidence" value="ECO:0007669"/>
    <property type="project" value="TreeGrafter"/>
</dbReference>
<dbReference type="Gene3D" id="3.20.20.80">
    <property type="entry name" value="Glycosidases"/>
    <property type="match status" value="1"/>
</dbReference>
<proteinExistence type="predicted"/>
<evidence type="ECO:0000313" key="1">
    <source>
        <dbReference type="EMBL" id="ACI17864.1"/>
    </source>
</evidence>
<dbReference type="PANTHER" id="PTHR10357:SF179">
    <property type="entry name" value="NEUTRAL AND BASIC AMINO ACID TRANSPORT PROTEIN RBAT"/>
    <property type="match status" value="1"/>
</dbReference>
<dbReference type="CAZy" id="GH13">
    <property type="family name" value="Glycoside Hydrolase Family 13"/>
</dbReference>
<organism evidence="1 2">
    <name type="scientific">Coprothermobacter proteolyticus (strain ATCC 35245 / DSM 5265 / OCM 4 / BT)</name>
    <dbReference type="NCBI Taxonomy" id="309798"/>
    <lineage>
        <taxon>Bacteria</taxon>
        <taxon>Pseudomonadati</taxon>
        <taxon>Coprothermobacterota</taxon>
        <taxon>Coprothermobacteria</taxon>
        <taxon>Coprothermobacterales</taxon>
        <taxon>Coprothermobacteraceae</taxon>
        <taxon>Coprothermobacter</taxon>
    </lineage>
</organism>
<protein>
    <submittedName>
        <fullName evidence="1">Maltodextrin glycosyltransferase</fullName>
    </submittedName>
</protein>